<evidence type="ECO:0000256" key="2">
    <source>
        <dbReference type="ARBA" id="ARBA00023295"/>
    </source>
</evidence>
<evidence type="ECO:0000313" key="4">
    <source>
        <dbReference type="EMBL" id="KAG2487331.1"/>
    </source>
</evidence>
<evidence type="ECO:0000256" key="1">
    <source>
        <dbReference type="ARBA" id="ARBA00022801"/>
    </source>
</evidence>
<dbReference type="GO" id="GO:0004565">
    <property type="term" value="F:beta-galactosidase activity"/>
    <property type="evidence" value="ECO:0007669"/>
    <property type="project" value="InterPro"/>
</dbReference>
<dbReference type="PANTHER" id="PTHR36447">
    <property type="entry name" value="BETA-GALACTOSIDASE GANA"/>
    <property type="match status" value="1"/>
</dbReference>
<dbReference type="AlphaFoldDB" id="A0A836BSC0"/>
<dbReference type="Proteomes" id="UP000612055">
    <property type="component" value="Unassembled WGS sequence"/>
</dbReference>
<protein>
    <recommendedName>
        <fullName evidence="3">Glycoside hydrolase family 42 N-terminal domain-containing protein</fullName>
    </recommendedName>
</protein>
<reference evidence="4" key="1">
    <citation type="journal article" date="2020" name="bioRxiv">
        <title>Comparative genomics of Chlamydomonas.</title>
        <authorList>
            <person name="Craig R.J."/>
            <person name="Hasan A.R."/>
            <person name="Ness R.W."/>
            <person name="Keightley P.D."/>
        </authorList>
    </citation>
    <scope>NUCLEOTIDE SEQUENCE</scope>
    <source>
        <strain evidence="4">CCAP 11/70</strain>
    </source>
</reference>
<dbReference type="SUPFAM" id="SSF51445">
    <property type="entry name" value="(Trans)glycosidases"/>
    <property type="match status" value="1"/>
</dbReference>
<dbReference type="InterPro" id="IPR013529">
    <property type="entry name" value="Glyco_hydro_42_N"/>
</dbReference>
<sequence>MMKVQQGFGRLQETVKKIEAAKIKMLMTSCSWDYLAPSSDPATFRWAYLDQLIGTVVNSTSLKVAILIDVMRYPKWLHKQHPDCNARDAGGREYRHLSWFHPAANEKALGVLQAVSKYLATKFQGRVVAIQPGYNNEYEAKFTQEYDSFQDYNVHAMALYRAYLRDQGQNVDSLNRRWGTTFKGWDQVEPPRLNAGSLTGIEESSRYWDWQHFRVSFGASVFNKACGAVKAGGLLCYHHTPEFFSVLDAMYGASLFKYLSASPNTDFIIMDSNFRTPNGQMIHPQKLRVYISAAIPYGKPVYFEAAMERYNNMSLLVNGFKASLLAGAPNLGITNWLQGGVPMDEKLTEAMQGAANPAPCAPDELVGVFIHLDSCSAWTGLQWQASSKAPLHEFIDKLAWNVTARCETDLEVHVELGRFLEAMPRFNRAVFVEPLILYGSAELKDYVRVKTALDKLPHAIFHLPTNSSRGLELKVFQDLRAAVRDEF</sequence>
<dbReference type="GO" id="GO:0009341">
    <property type="term" value="C:beta-galactosidase complex"/>
    <property type="evidence" value="ECO:0007669"/>
    <property type="project" value="InterPro"/>
</dbReference>
<dbReference type="Pfam" id="PF02449">
    <property type="entry name" value="Glyco_hydro_42"/>
    <property type="match status" value="1"/>
</dbReference>
<name>A0A836BSC0_9CHLO</name>
<evidence type="ECO:0000259" key="3">
    <source>
        <dbReference type="Pfam" id="PF02449"/>
    </source>
</evidence>
<keyword evidence="5" id="KW-1185">Reference proteome</keyword>
<dbReference type="InterPro" id="IPR003476">
    <property type="entry name" value="Glyco_hydro_42"/>
</dbReference>
<keyword evidence="2" id="KW-0326">Glycosidase</keyword>
<dbReference type="GO" id="GO:0005975">
    <property type="term" value="P:carbohydrate metabolic process"/>
    <property type="evidence" value="ECO:0007669"/>
    <property type="project" value="InterPro"/>
</dbReference>
<dbReference type="Gene3D" id="3.20.20.80">
    <property type="entry name" value="Glycosidases"/>
    <property type="match status" value="1"/>
</dbReference>
<dbReference type="EMBL" id="JAEHOE010000098">
    <property type="protein sequence ID" value="KAG2487331.1"/>
    <property type="molecule type" value="Genomic_DNA"/>
</dbReference>
<accession>A0A836BSC0</accession>
<organism evidence="4 5">
    <name type="scientific">Edaphochlamys debaryana</name>
    <dbReference type="NCBI Taxonomy" id="47281"/>
    <lineage>
        <taxon>Eukaryota</taxon>
        <taxon>Viridiplantae</taxon>
        <taxon>Chlorophyta</taxon>
        <taxon>core chlorophytes</taxon>
        <taxon>Chlorophyceae</taxon>
        <taxon>CS clade</taxon>
        <taxon>Chlamydomonadales</taxon>
        <taxon>Chlamydomonadales incertae sedis</taxon>
        <taxon>Edaphochlamys</taxon>
    </lineage>
</organism>
<dbReference type="PANTHER" id="PTHR36447:SF1">
    <property type="entry name" value="BETA-GALACTOSIDASE GANA"/>
    <property type="match status" value="1"/>
</dbReference>
<keyword evidence="1" id="KW-0378">Hydrolase</keyword>
<dbReference type="InterPro" id="IPR017853">
    <property type="entry name" value="GH"/>
</dbReference>
<gene>
    <name evidence="4" type="ORF">HYH03_014047</name>
</gene>
<feature type="domain" description="Glycoside hydrolase family 42 N-terminal" evidence="3">
    <location>
        <begin position="11"/>
        <end position="273"/>
    </location>
</feature>
<evidence type="ECO:0000313" key="5">
    <source>
        <dbReference type="Proteomes" id="UP000612055"/>
    </source>
</evidence>
<proteinExistence type="predicted"/>
<comment type="caution">
    <text evidence="4">The sequence shown here is derived from an EMBL/GenBank/DDBJ whole genome shotgun (WGS) entry which is preliminary data.</text>
</comment>
<dbReference type="OrthoDB" id="524207at2759"/>